<dbReference type="InterPro" id="IPR000719">
    <property type="entry name" value="Prot_kinase_dom"/>
</dbReference>
<feature type="domain" description="Protein kinase" evidence="7">
    <location>
        <begin position="1086"/>
        <end position="1411"/>
    </location>
</feature>
<dbReference type="PROSITE" id="PS50011">
    <property type="entry name" value="PROTEIN_KINASE_DOM"/>
    <property type="match status" value="1"/>
</dbReference>
<dbReference type="CDD" id="cd13999">
    <property type="entry name" value="STKc_MAP3K-like"/>
    <property type="match status" value="1"/>
</dbReference>
<dbReference type="PROSITE" id="PS00108">
    <property type="entry name" value="PROTEIN_KINASE_ST"/>
    <property type="match status" value="1"/>
</dbReference>
<keyword evidence="9" id="KW-1185">Reference proteome</keyword>
<dbReference type="InterPro" id="IPR008271">
    <property type="entry name" value="Ser/Thr_kinase_AS"/>
</dbReference>
<dbReference type="InterPro" id="IPR017441">
    <property type="entry name" value="Protein_kinase_ATP_BS"/>
</dbReference>
<sequence length="1425" mass="157359">MLLNSRQCQLLHARNCNLLQPSGAQTADFTKEVGYQPLSENVAGLSYSDGLEMFAYILPLDQRSGICRRGSEKEWSKELTHCCYELGWNMIRETSGPSDQLVQQEYTYAVPNVGKNVNNNKTISVQTGEEFSMEFVQECVGTRAIARPDAALAHEKRVWFNQNHQMGYQDLARIQLKRMDSKCASDTSDFASLNGSSRGSEHGSCVEKIGRYQKEDGEIGQVTRMAYGELNCDRSHPNGFGQPTTAIYACDSSSSSNFSGQGATDGSQSWKMKLLCSFGGKILPRPSDGKLRYVGGETHIISIQDCLSWEELLRRTSNFCNQPHSIKYQLPGEDLDALISVSSDEDLKNMIEEYHGLEKLEDSKKLRIFLIPYDESGNASSLEAMTMHQSNPGYQYVAAVNGTVDPSPRKISDELCLPGEGCQLGPNLDPNPSFPKWCPTSVISLDIMGGFNALHPSQVFHDIQNTTRSPSTPISPLPFQHEECNVCAQSISNNSSSEYKYSFNTAHLNPEIRSTINPNYKDALQVPPALMNHSHPCIRVAANHTCQAYGEQLLSPDPSKDSVFFVVFNKSNGDYNGISHERFMHKERSFLSETPILNAGNPLSLLSGSVDSLDSHPGISHAFSDSKLQDCGGRSAYCSQEGMSPSSPLNFAKSPSPSLVFSNSMQERLMQQHDKIDLMKSSADNYLLGTESTSKSKLDMQNYFPNPEPSGMNEPVHKGTSDSNEKCQTAKIDLSKSSFVRLDNYEEYTASLDAKNRSYISDPFLHQGGKLYEGKSPDSSMGYNNKLSNAVCNQTSGFAIGTQEKDSQVSQKMVPSSLSINSNIEHLQTLGKTTSDIAESCGFNGKVIGQGDITSCARNTEATCLFPKSINDTRLDSKLGDLISESLNGPMLHEPPQSQFVASQNDISKKDMLMGSTKLHSPTIHVDSVLCSSLLNEDLHAMSQIPDNNAVRKEVTLIDDELNYSNPNAEKVVLLDPVHKNSIVEDITFSLTEPSRKNEPVVMSKDVTTSVPSGMLVSSAVVPLVDVISTDIISPTGTELEDAIADSESKDSSADVQDKDESFSDAVIAEKEANIYGLQIIKNADLEELRELGSGTYGSVYHGKWRGTDVAIKRIKMSCFSGKSSDQEKLLLARWYELYTAFQKQGKSFKILLLLCHGKWGLVLESIEVNVKEIAENYPRRSTSVTKDFWREAQILSNLHHPNVVAFYGVVPHGTGGTLATVTEFMVNGSLRNVLIKKDGSLDCCKKLIIARDAAFGMEYLHSKNIVHFDLKCDNLLVNLRDPQRPICKVGDFGLSRIKRSTLVSGGVRGTLPWMAPELLNGNSNRVSEKVDVFSFGISMWEILTEEEPYADMHCGAIIGGIVKNTLRPPIPEHCDPDWRELMEQCWSADPESRPSFTEITNRLRSMSGLLQLKGHNDQARQTKA</sequence>
<keyword evidence="5 6" id="KW-0067">ATP-binding</keyword>
<evidence type="ECO:0000256" key="3">
    <source>
        <dbReference type="ARBA" id="ARBA00022741"/>
    </source>
</evidence>
<evidence type="ECO:0000256" key="2">
    <source>
        <dbReference type="ARBA" id="ARBA00022679"/>
    </source>
</evidence>
<dbReference type="GO" id="GO:0004674">
    <property type="term" value="F:protein serine/threonine kinase activity"/>
    <property type="evidence" value="ECO:0007669"/>
    <property type="project" value="UniProtKB-KW"/>
</dbReference>
<keyword evidence="4" id="KW-0418">Kinase</keyword>
<proteinExistence type="predicted"/>
<dbReference type="EMBL" id="JAHUZN010000007">
    <property type="protein sequence ID" value="KAG8489074.1"/>
    <property type="molecule type" value="Genomic_DNA"/>
</dbReference>
<dbReference type="FunFam" id="3.10.20.90:FF:000058">
    <property type="entry name" value="Octicosapeptide/phox/Bem1p domain kinase superfamily protein"/>
    <property type="match status" value="1"/>
</dbReference>
<dbReference type="SUPFAM" id="SSF56112">
    <property type="entry name" value="Protein kinase-like (PK-like)"/>
    <property type="match status" value="1"/>
</dbReference>
<protein>
    <recommendedName>
        <fullName evidence="7">Protein kinase domain-containing protein</fullName>
    </recommendedName>
</protein>
<comment type="caution">
    <text evidence="8">The sequence shown here is derived from an EMBL/GenBank/DDBJ whole genome shotgun (WGS) entry which is preliminary data.</text>
</comment>
<keyword evidence="2" id="KW-0808">Transferase</keyword>
<dbReference type="CDD" id="cd06410">
    <property type="entry name" value="PB1_UP2"/>
    <property type="match status" value="1"/>
</dbReference>
<dbReference type="PRINTS" id="PR00109">
    <property type="entry name" value="TYRKINASE"/>
</dbReference>
<evidence type="ECO:0000256" key="1">
    <source>
        <dbReference type="ARBA" id="ARBA00022527"/>
    </source>
</evidence>
<evidence type="ECO:0000256" key="6">
    <source>
        <dbReference type="PROSITE-ProRule" id="PRU10141"/>
    </source>
</evidence>
<feature type="binding site" evidence="6">
    <location>
        <position position="1113"/>
    </location>
    <ligand>
        <name>ATP</name>
        <dbReference type="ChEBI" id="CHEBI:30616"/>
    </ligand>
</feature>
<dbReference type="SMART" id="SM00220">
    <property type="entry name" value="S_TKc"/>
    <property type="match status" value="1"/>
</dbReference>
<keyword evidence="1" id="KW-0723">Serine/threonine-protein kinase</keyword>
<evidence type="ECO:0000256" key="5">
    <source>
        <dbReference type="ARBA" id="ARBA00022840"/>
    </source>
</evidence>
<evidence type="ECO:0000313" key="9">
    <source>
        <dbReference type="Proteomes" id="UP000701853"/>
    </source>
</evidence>
<dbReference type="Proteomes" id="UP000701853">
    <property type="component" value="Chromosome 7"/>
</dbReference>
<dbReference type="SUPFAM" id="SSF54277">
    <property type="entry name" value="CAD &amp; PB1 domains"/>
    <property type="match status" value="1"/>
</dbReference>
<evidence type="ECO:0000256" key="4">
    <source>
        <dbReference type="ARBA" id="ARBA00022777"/>
    </source>
</evidence>
<dbReference type="Pfam" id="PF00564">
    <property type="entry name" value="PB1"/>
    <property type="match status" value="1"/>
</dbReference>
<evidence type="ECO:0000313" key="8">
    <source>
        <dbReference type="EMBL" id="KAG8489074.1"/>
    </source>
</evidence>
<dbReference type="Pfam" id="PF07714">
    <property type="entry name" value="PK_Tyr_Ser-Thr"/>
    <property type="match status" value="1"/>
</dbReference>
<reference evidence="8 9" key="1">
    <citation type="journal article" date="2021" name="bioRxiv">
        <title>The Gossypium anomalum genome as a resource for cotton improvement and evolutionary analysis of hybrid incompatibility.</title>
        <authorList>
            <person name="Grover C.E."/>
            <person name="Yuan D."/>
            <person name="Arick M.A."/>
            <person name="Miller E.R."/>
            <person name="Hu G."/>
            <person name="Peterson D.G."/>
            <person name="Wendel J.F."/>
            <person name="Udall J.A."/>
        </authorList>
    </citation>
    <scope>NUCLEOTIDE SEQUENCE [LARGE SCALE GENOMIC DNA]</scope>
    <source>
        <strain evidence="8">JFW-Udall</strain>
        <tissue evidence="8">Leaf</tissue>
    </source>
</reference>
<accession>A0A8J5YN30</accession>
<dbReference type="PANTHER" id="PTHR23257">
    <property type="entry name" value="SERINE-THREONINE PROTEIN KINASE"/>
    <property type="match status" value="1"/>
</dbReference>
<dbReference type="InterPro" id="IPR001245">
    <property type="entry name" value="Ser-Thr/Tyr_kinase_cat_dom"/>
</dbReference>
<dbReference type="GO" id="GO:0005524">
    <property type="term" value="F:ATP binding"/>
    <property type="evidence" value="ECO:0007669"/>
    <property type="project" value="UniProtKB-UniRule"/>
</dbReference>
<evidence type="ECO:0000259" key="7">
    <source>
        <dbReference type="PROSITE" id="PS50011"/>
    </source>
</evidence>
<dbReference type="InterPro" id="IPR050167">
    <property type="entry name" value="Ser_Thr_protein_kinase"/>
</dbReference>
<dbReference type="Gene3D" id="1.10.510.10">
    <property type="entry name" value="Transferase(Phosphotransferase) domain 1"/>
    <property type="match status" value="1"/>
</dbReference>
<name>A0A8J5YN30_9ROSI</name>
<dbReference type="GO" id="GO:0005737">
    <property type="term" value="C:cytoplasm"/>
    <property type="evidence" value="ECO:0007669"/>
    <property type="project" value="TreeGrafter"/>
</dbReference>
<dbReference type="SMART" id="SM00666">
    <property type="entry name" value="PB1"/>
    <property type="match status" value="1"/>
</dbReference>
<dbReference type="PANTHER" id="PTHR23257:SF842">
    <property type="entry name" value="KINASE SUPERFAMILY WITH OCTICOSAPEPTIDE_PHOX_BEM1P DOMAIN-CONTAINING PROTEIN"/>
    <property type="match status" value="1"/>
</dbReference>
<dbReference type="PROSITE" id="PS00107">
    <property type="entry name" value="PROTEIN_KINASE_ATP"/>
    <property type="match status" value="1"/>
</dbReference>
<dbReference type="Gene3D" id="3.30.200.20">
    <property type="entry name" value="Phosphorylase Kinase, domain 1"/>
    <property type="match status" value="1"/>
</dbReference>
<dbReference type="Gene3D" id="3.10.20.90">
    <property type="entry name" value="Phosphatidylinositol 3-kinase Catalytic Subunit, Chain A, domain 1"/>
    <property type="match status" value="1"/>
</dbReference>
<dbReference type="FunFam" id="1.10.510.10:FF:000142">
    <property type="entry name" value="Octicosapeptide/phox/Bem1p domain kinase superfamily protein"/>
    <property type="match status" value="1"/>
</dbReference>
<dbReference type="GO" id="GO:0007165">
    <property type="term" value="P:signal transduction"/>
    <property type="evidence" value="ECO:0007669"/>
    <property type="project" value="TreeGrafter"/>
</dbReference>
<dbReference type="OrthoDB" id="4062651at2759"/>
<organism evidence="8 9">
    <name type="scientific">Gossypium anomalum</name>
    <dbReference type="NCBI Taxonomy" id="47600"/>
    <lineage>
        <taxon>Eukaryota</taxon>
        <taxon>Viridiplantae</taxon>
        <taxon>Streptophyta</taxon>
        <taxon>Embryophyta</taxon>
        <taxon>Tracheophyta</taxon>
        <taxon>Spermatophyta</taxon>
        <taxon>Magnoliopsida</taxon>
        <taxon>eudicotyledons</taxon>
        <taxon>Gunneridae</taxon>
        <taxon>Pentapetalae</taxon>
        <taxon>rosids</taxon>
        <taxon>malvids</taxon>
        <taxon>Malvales</taxon>
        <taxon>Malvaceae</taxon>
        <taxon>Malvoideae</taxon>
        <taxon>Gossypium</taxon>
    </lineage>
</organism>
<dbReference type="InterPro" id="IPR000270">
    <property type="entry name" value="PB1_dom"/>
</dbReference>
<keyword evidence="3 6" id="KW-0547">Nucleotide-binding</keyword>
<dbReference type="InterPro" id="IPR011009">
    <property type="entry name" value="Kinase-like_dom_sf"/>
</dbReference>
<gene>
    <name evidence="8" type="ORF">CXB51_017090</name>
</gene>